<gene>
    <name evidence="2" type="ORF">MHUMG1_02298</name>
</gene>
<feature type="compositionally biased region" description="Basic and acidic residues" evidence="1">
    <location>
        <begin position="70"/>
        <end position="86"/>
    </location>
</feature>
<comment type="caution">
    <text evidence="2">The sequence shown here is derived from an EMBL/GenBank/DDBJ whole genome shotgun (WGS) entry which is preliminary data.</text>
</comment>
<accession>A0A9P8MFU4</accession>
<organism evidence="2 3">
    <name type="scientific">Metarhizium humberi</name>
    <dbReference type="NCBI Taxonomy" id="2596975"/>
    <lineage>
        <taxon>Eukaryota</taxon>
        <taxon>Fungi</taxon>
        <taxon>Dikarya</taxon>
        <taxon>Ascomycota</taxon>
        <taxon>Pezizomycotina</taxon>
        <taxon>Sordariomycetes</taxon>
        <taxon>Hypocreomycetidae</taxon>
        <taxon>Hypocreales</taxon>
        <taxon>Clavicipitaceae</taxon>
        <taxon>Metarhizium</taxon>
    </lineage>
</organism>
<evidence type="ECO:0000313" key="3">
    <source>
        <dbReference type="Proteomes" id="UP000764110"/>
    </source>
</evidence>
<dbReference type="Proteomes" id="UP000764110">
    <property type="component" value="Unassembled WGS sequence"/>
</dbReference>
<evidence type="ECO:0000313" key="2">
    <source>
        <dbReference type="EMBL" id="KAH0599510.1"/>
    </source>
</evidence>
<dbReference type="EMBL" id="JACEFI010000003">
    <property type="protein sequence ID" value="KAH0599510.1"/>
    <property type="molecule type" value="Genomic_DNA"/>
</dbReference>
<feature type="region of interest" description="Disordered" evidence="1">
    <location>
        <begin position="63"/>
        <end position="91"/>
    </location>
</feature>
<proteinExistence type="predicted"/>
<keyword evidence="3" id="KW-1185">Reference proteome</keyword>
<evidence type="ECO:0000256" key="1">
    <source>
        <dbReference type="SAM" id="MobiDB-lite"/>
    </source>
</evidence>
<sequence>MRIITPDKRPRHRLRRLILPHRGAPVPYVPQPSGVGAKVDAAVTNVRYPDVAVDVKVKVAGGAGAPVAGEDPRRRAREVGPREALEGKGIPLRPGLVAEELDRLRGRRGGGRGRA</sequence>
<reference evidence="2 3" key="1">
    <citation type="submission" date="2020-07" db="EMBL/GenBank/DDBJ databases">
        <title>Metarhizium humberi genome.</title>
        <authorList>
            <person name="Lysoe E."/>
        </authorList>
    </citation>
    <scope>NUCLEOTIDE SEQUENCE [LARGE SCALE GENOMIC DNA]</scope>
    <source>
        <strain evidence="2 3">ESALQ1638</strain>
    </source>
</reference>
<dbReference type="AlphaFoldDB" id="A0A9P8MFU4"/>
<protein>
    <submittedName>
        <fullName evidence="2">Uncharacterized protein</fullName>
    </submittedName>
</protein>
<name>A0A9P8MFU4_9HYPO</name>